<name>A0A140SSZ9_PROSM</name>
<proteinExistence type="predicted"/>
<organism evidence="3 4">
    <name type="scientific">Providencia stuartii (strain MRSN 2154)</name>
    <dbReference type="NCBI Taxonomy" id="1157951"/>
    <lineage>
        <taxon>Bacteria</taxon>
        <taxon>Pseudomonadati</taxon>
        <taxon>Pseudomonadota</taxon>
        <taxon>Gammaproteobacteria</taxon>
        <taxon>Enterobacterales</taxon>
        <taxon>Morganellaceae</taxon>
        <taxon>Providencia</taxon>
    </lineage>
</organism>
<dbReference type="OrthoDB" id="158986at2"/>
<feature type="transmembrane region" description="Helical" evidence="1">
    <location>
        <begin position="44"/>
        <end position="61"/>
    </location>
</feature>
<keyword evidence="3" id="KW-0645">Protease</keyword>
<dbReference type="EMBL" id="CP003488">
    <property type="protein sequence ID" value="AFH95573.1"/>
    <property type="molecule type" value="Genomic_DNA"/>
</dbReference>
<feature type="domain" description="CAAX prenyl protease 2/Lysostaphin resistance protein A-like" evidence="2">
    <location>
        <begin position="11"/>
        <end position="79"/>
    </location>
</feature>
<feature type="transmembrane region" description="Helical" evidence="1">
    <location>
        <begin position="67"/>
        <end position="87"/>
    </location>
</feature>
<dbReference type="Proteomes" id="UP000005012">
    <property type="component" value="Chromosome"/>
</dbReference>
<keyword evidence="1" id="KW-0812">Transmembrane</keyword>
<protein>
    <submittedName>
        <fullName evidence="3">CAAX amino terminal protease family protein</fullName>
    </submittedName>
</protein>
<dbReference type="Pfam" id="PF02517">
    <property type="entry name" value="Rce1-like"/>
    <property type="match status" value="1"/>
</dbReference>
<dbReference type="GO" id="GO:0004175">
    <property type="term" value="F:endopeptidase activity"/>
    <property type="evidence" value="ECO:0007669"/>
    <property type="project" value="UniProtKB-ARBA"/>
</dbReference>
<dbReference type="InterPro" id="IPR003675">
    <property type="entry name" value="Rce1/LyrA-like_dom"/>
</dbReference>
<reference evidence="4" key="2">
    <citation type="submission" date="2012-04" db="EMBL/GenBank/DDBJ databases">
        <title>Complete genome sequence of Providencia stuartii clinical isolate MRSN 2154.</title>
        <authorList>
            <person name="Clifford R.J."/>
            <person name="Hang J."/>
            <person name="Riley M.C."/>
            <person name="Onmus-Leone F."/>
            <person name="Kuschner R.A."/>
            <person name="Lesho E.P."/>
            <person name="Waterman P.E."/>
        </authorList>
    </citation>
    <scope>NUCLEOTIDE SEQUENCE [LARGE SCALE GENOMIC DNA]</scope>
    <source>
        <strain evidence="4">MRSN 2154</strain>
    </source>
</reference>
<dbReference type="GO" id="GO:0080120">
    <property type="term" value="P:CAAX-box protein maturation"/>
    <property type="evidence" value="ECO:0007669"/>
    <property type="project" value="UniProtKB-ARBA"/>
</dbReference>
<dbReference type="PATRIC" id="fig|1157951.4.peg.3787"/>
<dbReference type="HOGENOM" id="CLU_2424583_0_0_6"/>
<accession>A0A140SSZ9</accession>
<dbReference type="AlphaFoldDB" id="A0A140SSZ9"/>
<keyword evidence="1" id="KW-0472">Membrane</keyword>
<dbReference type="GO" id="GO:0006508">
    <property type="term" value="P:proteolysis"/>
    <property type="evidence" value="ECO:0007669"/>
    <property type="project" value="UniProtKB-KW"/>
</dbReference>
<evidence type="ECO:0000256" key="1">
    <source>
        <dbReference type="SAM" id="Phobius"/>
    </source>
</evidence>
<evidence type="ECO:0000313" key="3">
    <source>
        <dbReference type="EMBL" id="AFH95573.1"/>
    </source>
</evidence>
<dbReference type="KEGG" id="psi:S70_18870"/>
<keyword evidence="3" id="KW-0378">Hydrolase</keyword>
<reference evidence="3 4" key="1">
    <citation type="journal article" date="2012" name="J. Bacteriol.">
        <title>Complete Genome Sequence of Providencia stuartii Clinical Isolate MRSN 2154.</title>
        <authorList>
            <person name="Clifford R.J."/>
            <person name="Hang J."/>
            <person name="Riley M.C."/>
            <person name="Onmus-Leone F."/>
            <person name="Kuschner R.A."/>
            <person name="Lesho E.P."/>
            <person name="Waterman P.E."/>
        </authorList>
    </citation>
    <scope>NUCLEOTIDE SEQUENCE [LARGE SCALE GENOMIC DNA]</scope>
    <source>
        <strain evidence="3 4">MRSN 2154</strain>
    </source>
</reference>
<keyword evidence="1" id="KW-1133">Transmembrane helix</keyword>
<feature type="transmembrane region" description="Helical" evidence="1">
    <location>
        <begin position="20"/>
        <end position="37"/>
    </location>
</feature>
<evidence type="ECO:0000259" key="2">
    <source>
        <dbReference type="Pfam" id="PF02517"/>
    </source>
</evidence>
<evidence type="ECO:0000313" key="4">
    <source>
        <dbReference type="Proteomes" id="UP000005012"/>
    </source>
</evidence>
<sequence>MKKLFSEAFLLNAGMGYGPNGKHVMIIITSVLFAMIHHQYNSPATFIMIFVMSVIFCHVRIQTNSLMAPIILHMINNAVAMLLLFLLNDTP</sequence>
<gene>
    <name evidence="3" type="ordered locus">S70_18870</name>
</gene>